<dbReference type="InterPro" id="IPR036273">
    <property type="entry name" value="CRAL/TRIO_N_dom_sf"/>
</dbReference>
<dbReference type="AlphaFoldDB" id="A0A146L3E2"/>
<reference evidence="1" key="1">
    <citation type="journal article" date="2016" name="Gigascience">
        <title>De novo construction of an expanded transcriptome assembly for the western tarnished plant bug, Lygus hesperus.</title>
        <authorList>
            <person name="Tassone E.E."/>
            <person name="Geib S.M."/>
            <person name="Hall B."/>
            <person name="Fabrick J.A."/>
            <person name="Brent C.S."/>
            <person name="Hull J.J."/>
        </authorList>
    </citation>
    <scope>NUCLEOTIDE SEQUENCE</scope>
</reference>
<proteinExistence type="predicted"/>
<dbReference type="InterPro" id="IPR036865">
    <property type="entry name" value="CRAL-TRIO_dom_sf"/>
</dbReference>
<evidence type="ECO:0000313" key="3">
    <source>
        <dbReference type="EMBL" id="JAQ12438.1"/>
    </source>
</evidence>
<evidence type="ECO:0008006" key="4">
    <source>
        <dbReference type="Google" id="ProtNLM"/>
    </source>
</evidence>
<name>A0A146L3E2_LYGHE</name>
<gene>
    <name evidence="2" type="ORF">g.16270</name>
    <name evidence="3" type="ORF">g.16277</name>
    <name evidence="1" type="ORF">g.16284</name>
</gene>
<sequence>MWRNDEKVLASSEEWEAGQEILCELQCSTDISVSTAIRFLRAKDHDVSTAKEYVHKHICWRNTMFPITPEEVREELSKEKINVVGRDRDGHIIVWIFSRNMGPNTYTSLHESIRSFVFGLERLETEVLGPYERFTVV</sequence>
<evidence type="ECO:0000313" key="1">
    <source>
        <dbReference type="EMBL" id="JAQ01717.1"/>
    </source>
</evidence>
<dbReference type="EMBL" id="GDHC01016912">
    <property type="protein sequence ID" value="JAQ01717.1"/>
    <property type="molecule type" value="Transcribed_RNA"/>
</dbReference>
<protein>
    <recommendedName>
        <fullName evidence="4">CRAL/TRIO N-terminal domain-containing protein</fullName>
    </recommendedName>
</protein>
<evidence type="ECO:0000313" key="2">
    <source>
        <dbReference type="EMBL" id="JAQ05334.1"/>
    </source>
</evidence>
<accession>A0A146L3E2</accession>
<organism evidence="1">
    <name type="scientific">Lygus hesperus</name>
    <name type="common">Western plant bug</name>
    <dbReference type="NCBI Taxonomy" id="30085"/>
    <lineage>
        <taxon>Eukaryota</taxon>
        <taxon>Metazoa</taxon>
        <taxon>Ecdysozoa</taxon>
        <taxon>Arthropoda</taxon>
        <taxon>Hexapoda</taxon>
        <taxon>Insecta</taxon>
        <taxon>Pterygota</taxon>
        <taxon>Neoptera</taxon>
        <taxon>Paraneoptera</taxon>
        <taxon>Hemiptera</taxon>
        <taxon>Heteroptera</taxon>
        <taxon>Panheteroptera</taxon>
        <taxon>Cimicomorpha</taxon>
        <taxon>Miridae</taxon>
        <taxon>Mirini</taxon>
        <taxon>Lygus</taxon>
    </lineage>
</organism>
<dbReference type="PANTHER" id="PTHR46277:SF3">
    <property type="entry name" value="BINDING PROTEIN, PUTATIVE-RELATED"/>
    <property type="match status" value="1"/>
</dbReference>
<dbReference type="PANTHER" id="PTHR46277">
    <property type="entry name" value="OS03G0850700 PROTEIN"/>
    <property type="match status" value="1"/>
</dbReference>
<dbReference type="SUPFAM" id="SSF46938">
    <property type="entry name" value="CRAL/TRIO N-terminal domain"/>
    <property type="match status" value="1"/>
</dbReference>
<dbReference type="EMBL" id="GDHC01013295">
    <property type="protein sequence ID" value="JAQ05334.1"/>
    <property type="molecule type" value="Transcribed_RNA"/>
</dbReference>
<dbReference type="SUPFAM" id="SSF52087">
    <property type="entry name" value="CRAL/TRIO domain"/>
    <property type="match status" value="1"/>
</dbReference>
<dbReference type="EMBL" id="GDHC01006191">
    <property type="protein sequence ID" value="JAQ12438.1"/>
    <property type="molecule type" value="Transcribed_RNA"/>
</dbReference>
<dbReference type="Gene3D" id="3.40.525.10">
    <property type="entry name" value="CRAL-TRIO lipid binding domain"/>
    <property type="match status" value="1"/>
</dbReference>